<dbReference type="Proteomes" id="UP000756346">
    <property type="component" value="Unassembled WGS sequence"/>
</dbReference>
<dbReference type="RefSeq" id="XP_046017396.1">
    <property type="nucleotide sequence ID" value="XM_046163357.1"/>
</dbReference>
<proteinExistence type="predicted"/>
<organism evidence="1 2">
    <name type="scientific">Microdochium trichocladiopsis</name>
    <dbReference type="NCBI Taxonomy" id="1682393"/>
    <lineage>
        <taxon>Eukaryota</taxon>
        <taxon>Fungi</taxon>
        <taxon>Dikarya</taxon>
        <taxon>Ascomycota</taxon>
        <taxon>Pezizomycotina</taxon>
        <taxon>Sordariomycetes</taxon>
        <taxon>Xylariomycetidae</taxon>
        <taxon>Xylariales</taxon>
        <taxon>Microdochiaceae</taxon>
        <taxon>Microdochium</taxon>
    </lineage>
</organism>
<dbReference type="AlphaFoldDB" id="A0A9P9BSV4"/>
<reference evidence="1" key="1">
    <citation type="journal article" date="2021" name="Nat. Commun.">
        <title>Genetic determinants of endophytism in the Arabidopsis root mycobiome.</title>
        <authorList>
            <person name="Mesny F."/>
            <person name="Miyauchi S."/>
            <person name="Thiergart T."/>
            <person name="Pickel B."/>
            <person name="Atanasova L."/>
            <person name="Karlsson M."/>
            <person name="Huettel B."/>
            <person name="Barry K.W."/>
            <person name="Haridas S."/>
            <person name="Chen C."/>
            <person name="Bauer D."/>
            <person name="Andreopoulos W."/>
            <person name="Pangilinan J."/>
            <person name="LaButti K."/>
            <person name="Riley R."/>
            <person name="Lipzen A."/>
            <person name="Clum A."/>
            <person name="Drula E."/>
            <person name="Henrissat B."/>
            <person name="Kohler A."/>
            <person name="Grigoriev I.V."/>
            <person name="Martin F.M."/>
            <person name="Hacquard S."/>
        </authorList>
    </citation>
    <scope>NUCLEOTIDE SEQUENCE</scope>
    <source>
        <strain evidence="1">MPI-CAGE-CH-0230</strain>
    </source>
</reference>
<sequence>MKSLEIVPVHPFGRLVSCLPLCAASVLNSMINQPLHDRGAPAFRRLMQERLRWAWLVWCSLSDWSTWAALIRGSRCTTYATDPAPAEDLEKLDVVLLRCDGPEAAHGMLRNNAVGLNVLVQEDVDDARPAEGHGDLNLAPVRLQPATRQFLKQRAGSSLVGSGCGTEEHVIARGRPACRKHVDPDVARIVLLSTEHAVGAELPPCNGGRMRMTAIFWAEDEVVVRRRGNIADRVLGQRAVSYHQRASKEDLSE</sequence>
<evidence type="ECO:0000313" key="1">
    <source>
        <dbReference type="EMBL" id="KAH7038275.1"/>
    </source>
</evidence>
<protein>
    <submittedName>
        <fullName evidence="1">Uncharacterized protein</fullName>
    </submittedName>
</protein>
<gene>
    <name evidence="1" type="ORF">B0I36DRAFT_77704</name>
</gene>
<dbReference type="GeneID" id="70192903"/>
<keyword evidence="2" id="KW-1185">Reference proteome</keyword>
<evidence type="ECO:0000313" key="2">
    <source>
        <dbReference type="Proteomes" id="UP000756346"/>
    </source>
</evidence>
<accession>A0A9P9BSV4</accession>
<comment type="caution">
    <text evidence="1">The sequence shown here is derived from an EMBL/GenBank/DDBJ whole genome shotgun (WGS) entry which is preliminary data.</text>
</comment>
<dbReference type="EMBL" id="JAGTJQ010000002">
    <property type="protein sequence ID" value="KAH7038275.1"/>
    <property type="molecule type" value="Genomic_DNA"/>
</dbReference>
<name>A0A9P9BSV4_9PEZI</name>